<dbReference type="EMBL" id="BK015632">
    <property type="protein sequence ID" value="DAE16851.1"/>
    <property type="molecule type" value="Genomic_DNA"/>
</dbReference>
<evidence type="ECO:0000313" key="2">
    <source>
        <dbReference type="EMBL" id="DAE16851.1"/>
    </source>
</evidence>
<evidence type="ECO:0000256" key="1">
    <source>
        <dbReference type="SAM" id="MobiDB-lite"/>
    </source>
</evidence>
<feature type="compositionally biased region" description="Polar residues" evidence="1">
    <location>
        <begin position="145"/>
        <end position="158"/>
    </location>
</feature>
<reference evidence="2" key="1">
    <citation type="journal article" date="2021" name="Proc. Natl. Acad. Sci. U.S.A.">
        <title>A Catalog of Tens of Thousands of Viruses from Human Metagenomes Reveals Hidden Associations with Chronic Diseases.</title>
        <authorList>
            <person name="Tisza M.J."/>
            <person name="Buck C.B."/>
        </authorList>
    </citation>
    <scope>NUCLEOTIDE SEQUENCE</scope>
    <source>
        <strain evidence="2">CtpnN3</strain>
    </source>
</reference>
<dbReference type="Pfam" id="PF10123">
    <property type="entry name" value="Mu-like_Pro"/>
    <property type="match status" value="1"/>
</dbReference>
<proteinExistence type="predicted"/>
<feature type="region of interest" description="Disordered" evidence="1">
    <location>
        <begin position="144"/>
        <end position="169"/>
    </location>
</feature>
<evidence type="ECO:0008006" key="3">
    <source>
        <dbReference type="Google" id="ProtNLM"/>
    </source>
</evidence>
<name>A0A8S5QDC0_9CAUD</name>
<accession>A0A8S5QDC0</accession>
<protein>
    <recommendedName>
        <fullName evidence="3">Mu-like prophage I protein</fullName>
    </recommendedName>
</protein>
<feature type="region of interest" description="Disordered" evidence="1">
    <location>
        <begin position="252"/>
        <end position="287"/>
    </location>
</feature>
<sequence>MINFIKENDLRPLDDPGDGWYMIEANGEHPTTLENGKQIIQVLDNAAMLDLCRNWEKELLVDKDHLSRNPDNDTAAKSWMKNPAIWDDNGKYHLCGWQEWTPTGLNLIEGKEYKHFSTEYEPETMESLGGNRYRPHRLVGLALTNRPNNRGQRPITNRESGKPITDNTPTNMEELKKIAEQLGLTQEATLEEVLAAIATLQEATAEAQEAEAEAILNSEGAEDMTPEEKEIMKEQIITNRERAIKVLKNRAAAKGKANQQGKPASAPVFSRPIMNRSGMNNKADKTRKALSIRDRAHEIQQRTGMGYFEALSQAQRELGEA</sequence>
<dbReference type="InterPro" id="IPR012106">
    <property type="entry name" value="Phage_Mu_Gp1"/>
</dbReference>
<organism evidence="2">
    <name type="scientific">Siphoviridae sp. ctpnN3</name>
    <dbReference type="NCBI Taxonomy" id="2825677"/>
    <lineage>
        <taxon>Viruses</taxon>
        <taxon>Duplodnaviria</taxon>
        <taxon>Heunggongvirae</taxon>
        <taxon>Uroviricota</taxon>
        <taxon>Caudoviricetes</taxon>
    </lineage>
</organism>